<feature type="region of interest" description="Disordered" evidence="5">
    <location>
        <begin position="604"/>
        <end position="684"/>
    </location>
</feature>
<evidence type="ECO:0000256" key="5">
    <source>
        <dbReference type="SAM" id="MobiDB-lite"/>
    </source>
</evidence>
<protein>
    <submittedName>
        <fullName evidence="7">(thale cress) hypothetical protein</fullName>
    </submittedName>
</protein>
<evidence type="ECO:0000256" key="1">
    <source>
        <dbReference type="ARBA" id="ARBA00004496"/>
    </source>
</evidence>
<keyword evidence="3" id="KW-0963">Cytoplasm</keyword>
<keyword evidence="4" id="KW-0597">Phosphoprotein</keyword>
<reference evidence="7 8" key="1">
    <citation type="submission" date="2020-09" db="EMBL/GenBank/DDBJ databases">
        <authorList>
            <person name="Ashkenazy H."/>
        </authorList>
    </citation>
    <scope>NUCLEOTIDE SEQUENCE [LARGE SCALE GENOMIC DNA]</scope>
    <source>
        <strain evidence="8">cv. Cdm-0</strain>
    </source>
</reference>
<evidence type="ECO:0000256" key="2">
    <source>
        <dbReference type="ARBA" id="ARBA00008332"/>
    </source>
</evidence>
<evidence type="ECO:0000256" key="3">
    <source>
        <dbReference type="ARBA" id="ARBA00022490"/>
    </source>
</evidence>
<organism evidence="7 8">
    <name type="scientific">Arabidopsis thaliana</name>
    <name type="common">Mouse-ear cress</name>
    <dbReference type="NCBI Taxonomy" id="3702"/>
    <lineage>
        <taxon>Eukaryota</taxon>
        <taxon>Viridiplantae</taxon>
        <taxon>Streptophyta</taxon>
        <taxon>Embryophyta</taxon>
        <taxon>Tracheophyta</taxon>
        <taxon>Spermatophyta</taxon>
        <taxon>Magnoliopsida</taxon>
        <taxon>eudicotyledons</taxon>
        <taxon>Gunneridae</taxon>
        <taxon>Pentapetalae</taxon>
        <taxon>rosids</taxon>
        <taxon>malvids</taxon>
        <taxon>Brassicales</taxon>
        <taxon>Brassicaceae</taxon>
        <taxon>Camelineae</taxon>
        <taxon>Arabidopsis</taxon>
    </lineage>
</organism>
<comment type="similarity">
    <text evidence="2">Belongs to the MLF family.</text>
</comment>
<accession>A0A7G2EH44</accession>
<feature type="domain" description="NAD-dependent epimerase/dehydratase" evidence="6">
    <location>
        <begin position="2"/>
        <end position="233"/>
    </location>
</feature>
<dbReference type="InterPro" id="IPR036291">
    <property type="entry name" value="NAD(P)-bd_dom_sf"/>
</dbReference>
<feature type="region of interest" description="Disordered" evidence="5">
    <location>
        <begin position="799"/>
        <end position="833"/>
    </location>
</feature>
<dbReference type="AlphaFoldDB" id="A0A7G2EH44"/>
<dbReference type="EMBL" id="LR881467">
    <property type="protein sequence ID" value="CAD5321446.1"/>
    <property type="molecule type" value="Genomic_DNA"/>
</dbReference>
<dbReference type="CDD" id="cd08958">
    <property type="entry name" value="FR_SDR_e"/>
    <property type="match status" value="1"/>
</dbReference>
<evidence type="ECO:0000256" key="4">
    <source>
        <dbReference type="ARBA" id="ARBA00022553"/>
    </source>
</evidence>
<dbReference type="Pfam" id="PF01370">
    <property type="entry name" value="Epimerase"/>
    <property type="match status" value="1"/>
</dbReference>
<evidence type="ECO:0000313" key="8">
    <source>
        <dbReference type="Proteomes" id="UP000516314"/>
    </source>
</evidence>
<name>A0A7G2EH44_ARATH</name>
<dbReference type="GO" id="GO:0005737">
    <property type="term" value="C:cytoplasm"/>
    <property type="evidence" value="ECO:0007669"/>
    <property type="project" value="UniProtKB-SubCell"/>
</dbReference>
<dbReference type="Gene3D" id="3.40.50.720">
    <property type="entry name" value="NAD(P)-binding Rossmann-like Domain"/>
    <property type="match status" value="1"/>
</dbReference>
<gene>
    <name evidence="7" type="ORF">AT9943_LOCUS9512</name>
</gene>
<evidence type="ECO:0000259" key="6">
    <source>
        <dbReference type="Pfam" id="PF01370"/>
    </source>
</evidence>
<dbReference type="InterPro" id="IPR001509">
    <property type="entry name" value="Epimerase_deHydtase"/>
</dbReference>
<feature type="compositionally biased region" description="Polar residues" evidence="5">
    <location>
        <begin position="811"/>
        <end position="821"/>
    </location>
</feature>
<feature type="region of interest" description="Disordered" evidence="5">
    <location>
        <begin position="713"/>
        <end position="732"/>
    </location>
</feature>
<dbReference type="Pfam" id="PF10248">
    <property type="entry name" value="Mlf1IP"/>
    <property type="match status" value="1"/>
</dbReference>
<evidence type="ECO:0000313" key="7">
    <source>
        <dbReference type="EMBL" id="CAD5321446.1"/>
    </source>
</evidence>
<dbReference type="FunFam" id="3.40.50.720:FF:000984">
    <property type="entry name" value="Dihydroflavonol 4-reductase family"/>
    <property type="match status" value="1"/>
</dbReference>
<dbReference type="InterPro" id="IPR019376">
    <property type="entry name" value="Myeloid_leukemia_factor"/>
</dbReference>
<feature type="compositionally biased region" description="Basic and acidic residues" evidence="5">
    <location>
        <begin position="630"/>
        <end position="642"/>
    </location>
</feature>
<comment type="subcellular location">
    <subcellularLocation>
        <location evidence="1">Cytoplasm</location>
    </subcellularLocation>
</comment>
<dbReference type="Proteomes" id="UP000516314">
    <property type="component" value="Chromosome 2"/>
</dbReference>
<dbReference type="PANTHER" id="PTHR13105">
    <property type="entry name" value="MYELOID LEUKEMIA FACTOR"/>
    <property type="match status" value="1"/>
</dbReference>
<sequence>MRLLQRGYSVRATVRTNSEGNKKDISYLTELPFASERLQIFTADLNEPESFKPAIEGCKAVFHVAHPMDPNSNETEETVTKRTVQGLMGILKSCLDAKTVKRFFYTSSAVTVFYSGGNGGGGGEVDESVWSDVEVFRNQKEKRVSSSYVVSKMAAETAALEFGGKNGLEVVTLVIPLVVGPFISSSLPSSVFISLAMLFGNYKEKYLFDTYNMVHIDDVARAMIFLLEKPVAKGRYICSSVEMKIDEVFEFLSTKFPQFQLPSIDLNKYKVEKRMGLSSKKLRSAGFEFNIINWIKRVSKPMQDPYRLYGMLTIHRTNISNKMSLDKVLEDEVVEDTGESQVFNLFNPEFVDFDTCLDPITNELPTSANQKALFRTHSQKERVERVRAILWKNRDDETCRRTEERKNPGENGNLNSSSVDHRFTSASRAFTQKKLDDLKSLFVSLASKSHSNDQYVSYPVFQVLTKKKNCEYFGLSGSLGERIFDMVTQHRKDDKMTFEDLVIAKVKSLIFLKSLFLFVKTLVSMLAIGIFVSTLPLEFLGSSRILSKIAEIKRGIRKMGDPFGGRFGGFRGSLFGGRDPFDDPFFSRPFEDLLEPSNTFSSGASFSNAHKNNGGRGLTIEELPSDGEVEERKDIGSDDQEHISSVNQPSVEHPEDDSDAERKIQNVNQRSDFNRREGTQSRANTFRHHISKVTYGGIDGAYYTSTRTRRKDGDGMVVEESKEADKTTGEATHRISRGINDKGHSVTRKLNSSGGVESTQTLHNLDEDELSGFEEAWKGNSSLGKHEFTGSDNSFGGWVLPSLDQIRRQTDQSQTGSSRSATGAKKVVRINIE</sequence>
<proteinExistence type="inferred from homology"/>
<dbReference type="SUPFAM" id="SSF51735">
    <property type="entry name" value="NAD(P)-binding Rossmann-fold domains"/>
    <property type="match status" value="1"/>
</dbReference>